<name>A0A0M9A2X1_9HYME</name>
<organism evidence="2 3">
    <name type="scientific">Melipona quadrifasciata</name>
    <dbReference type="NCBI Taxonomy" id="166423"/>
    <lineage>
        <taxon>Eukaryota</taxon>
        <taxon>Metazoa</taxon>
        <taxon>Ecdysozoa</taxon>
        <taxon>Arthropoda</taxon>
        <taxon>Hexapoda</taxon>
        <taxon>Insecta</taxon>
        <taxon>Pterygota</taxon>
        <taxon>Neoptera</taxon>
        <taxon>Endopterygota</taxon>
        <taxon>Hymenoptera</taxon>
        <taxon>Apocrita</taxon>
        <taxon>Aculeata</taxon>
        <taxon>Apoidea</taxon>
        <taxon>Anthophila</taxon>
        <taxon>Apidae</taxon>
        <taxon>Melipona</taxon>
    </lineage>
</organism>
<dbReference type="AlphaFoldDB" id="A0A0M9A2X1"/>
<sequence>MLVETPGERCESGNGRWDRGATRMNSVGFQTQQGLDQAHLTRFSHLPFRPPSAVVGAGSSQTPDFRASPSVYAFVDAEEERPERREGREHEEGGVERVGAERRGRIAGQTMESFHGKKQLLSAQLQREIIETTFLTTGEKSPRTNWKDFLNTRPQNTKLPTILKPITQRV</sequence>
<feature type="region of interest" description="Disordered" evidence="1">
    <location>
        <begin position="77"/>
        <end position="104"/>
    </location>
</feature>
<evidence type="ECO:0000313" key="2">
    <source>
        <dbReference type="EMBL" id="KOX74823.1"/>
    </source>
</evidence>
<protein>
    <submittedName>
        <fullName evidence="2">Uncharacterized protein</fullName>
    </submittedName>
</protein>
<dbReference type="OrthoDB" id="10633611at2759"/>
<proteinExistence type="predicted"/>
<dbReference type="Proteomes" id="UP000053105">
    <property type="component" value="Unassembled WGS sequence"/>
</dbReference>
<dbReference type="EMBL" id="KQ435779">
    <property type="protein sequence ID" value="KOX74823.1"/>
    <property type="molecule type" value="Genomic_DNA"/>
</dbReference>
<feature type="compositionally biased region" description="Basic and acidic residues" evidence="1">
    <location>
        <begin position="81"/>
        <end position="104"/>
    </location>
</feature>
<keyword evidence="3" id="KW-1185">Reference proteome</keyword>
<evidence type="ECO:0000256" key="1">
    <source>
        <dbReference type="SAM" id="MobiDB-lite"/>
    </source>
</evidence>
<feature type="region of interest" description="Disordered" evidence="1">
    <location>
        <begin position="1"/>
        <end position="21"/>
    </location>
</feature>
<gene>
    <name evidence="2" type="ORF">WN51_13639</name>
</gene>
<accession>A0A0M9A2X1</accession>
<evidence type="ECO:0000313" key="3">
    <source>
        <dbReference type="Proteomes" id="UP000053105"/>
    </source>
</evidence>
<reference evidence="2 3" key="1">
    <citation type="submission" date="2015-07" db="EMBL/GenBank/DDBJ databases">
        <title>The genome of Melipona quadrifasciata.</title>
        <authorList>
            <person name="Pan H."/>
            <person name="Kapheim K."/>
        </authorList>
    </citation>
    <scope>NUCLEOTIDE SEQUENCE [LARGE SCALE GENOMIC DNA]</scope>
    <source>
        <strain evidence="2">0111107301</strain>
        <tissue evidence="2">Whole body</tissue>
    </source>
</reference>